<sequence length="45" mass="5594">LYLVSHRPYFHYIWPPTIHRTLKFNYFCKYKLINTCSLQQYIAVL</sequence>
<protein>
    <submittedName>
        <fullName evidence="1">Uncharacterized protein</fullName>
    </submittedName>
</protein>
<dbReference type="Proteomes" id="UP001162483">
    <property type="component" value="Unassembled WGS sequence"/>
</dbReference>
<gene>
    <name evidence="1" type="ORF">SPARVUS_LOCUS2554892</name>
</gene>
<comment type="caution">
    <text evidence="1">The sequence shown here is derived from an EMBL/GenBank/DDBJ whole genome shotgun (WGS) entry which is preliminary data.</text>
</comment>
<name>A0ABN9BB68_9NEOB</name>
<proteinExistence type="predicted"/>
<evidence type="ECO:0000313" key="2">
    <source>
        <dbReference type="Proteomes" id="UP001162483"/>
    </source>
</evidence>
<evidence type="ECO:0000313" key="1">
    <source>
        <dbReference type="EMBL" id="CAI9544834.1"/>
    </source>
</evidence>
<organism evidence="1 2">
    <name type="scientific">Staurois parvus</name>
    <dbReference type="NCBI Taxonomy" id="386267"/>
    <lineage>
        <taxon>Eukaryota</taxon>
        <taxon>Metazoa</taxon>
        <taxon>Chordata</taxon>
        <taxon>Craniata</taxon>
        <taxon>Vertebrata</taxon>
        <taxon>Euteleostomi</taxon>
        <taxon>Amphibia</taxon>
        <taxon>Batrachia</taxon>
        <taxon>Anura</taxon>
        <taxon>Neobatrachia</taxon>
        <taxon>Ranoidea</taxon>
        <taxon>Ranidae</taxon>
        <taxon>Staurois</taxon>
    </lineage>
</organism>
<feature type="non-terminal residue" evidence="1">
    <location>
        <position position="1"/>
    </location>
</feature>
<accession>A0ABN9BB68</accession>
<reference evidence="1" key="1">
    <citation type="submission" date="2023-05" db="EMBL/GenBank/DDBJ databases">
        <authorList>
            <person name="Stuckert A."/>
        </authorList>
    </citation>
    <scope>NUCLEOTIDE SEQUENCE</scope>
</reference>
<dbReference type="EMBL" id="CATNWA010003217">
    <property type="protein sequence ID" value="CAI9544834.1"/>
    <property type="molecule type" value="Genomic_DNA"/>
</dbReference>
<keyword evidence="2" id="KW-1185">Reference proteome</keyword>